<proteinExistence type="predicted"/>
<evidence type="ECO:0000313" key="1">
    <source>
        <dbReference type="EMBL" id="GGN25777.1"/>
    </source>
</evidence>
<dbReference type="EMBL" id="BMNC01000022">
    <property type="protein sequence ID" value="GGN25777.1"/>
    <property type="molecule type" value="Genomic_DNA"/>
</dbReference>
<reference evidence="2" key="1">
    <citation type="journal article" date="2019" name="Int. J. Syst. Evol. Microbiol.">
        <title>The Global Catalogue of Microorganisms (GCM) 10K type strain sequencing project: providing services to taxonomists for standard genome sequencing and annotation.</title>
        <authorList>
            <consortium name="The Broad Institute Genomics Platform"/>
            <consortium name="The Broad Institute Genome Sequencing Center for Infectious Disease"/>
            <person name="Wu L."/>
            <person name="Ma J."/>
        </authorList>
    </citation>
    <scope>NUCLEOTIDE SEQUENCE [LARGE SCALE GENOMIC DNA]</scope>
    <source>
        <strain evidence="2">CGMCC 4.7319</strain>
    </source>
</reference>
<organism evidence="1 2">
    <name type="scientific">Lentzea pudingi</name>
    <dbReference type="NCBI Taxonomy" id="1789439"/>
    <lineage>
        <taxon>Bacteria</taxon>
        <taxon>Bacillati</taxon>
        <taxon>Actinomycetota</taxon>
        <taxon>Actinomycetes</taxon>
        <taxon>Pseudonocardiales</taxon>
        <taxon>Pseudonocardiaceae</taxon>
        <taxon>Lentzea</taxon>
    </lineage>
</organism>
<comment type="caution">
    <text evidence="1">The sequence shown here is derived from an EMBL/GenBank/DDBJ whole genome shotgun (WGS) entry which is preliminary data.</text>
</comment>
<protein>
    <submittedName>
        <fullName evidence="1">Uncharacterized protein</fullName>
    </submittedName>
</protein>
<name>A0ABQ2IRF1_9PSEU</name>
<sequence>MDSSISRLGGEQAFTTRSGVLTCANDDGWVRMDFPAGTPELTDPPIGLAEALPHATIKSVPRGRLDFLIELESAAEVR</sequence>
<gene>
    <name evidence="1" type="ORF">GCM10011609_80330</name>
</gene>
<dbReference type="SUPFAM" id="SSF54506">
    <property type="entry name" value="Diaminopimelate epimerase-like"/>
    <property type="match status" value="1"/>
</dbReference>
<evidence type="ECO:0000313" key="2">
    <source>
        <dbReference type="Proteomes" id="UP000597656"/>
    </source>
</evidence>
<keyword evidence="2" id="KW-1185">Reference proteome</keyword>
<accession>A0ABQ2IRF1</accession>
<dbReference type="Proteomes" id="UP000597656">
    <property type="component" value="Unassembled WGS sequence"/>
</dbReference>